<dbReference type="InterPro" id="IPR017438">
    <property type="entry name" value="ATP-NAD_kinase_N"/>
</dbReference>
<feature type="compositionally biased region" description="Gly residues" evidence="27">
    <location>
        <begin position="106"/>
        <end position="117"/>
    </location>
</feature>
<feature type="region of interest" description="Disordered" evidence="27">
    <location>
        <begin position="1"/>
        <end position="177"/>
    </location>
</feature>
<dbReference type="FunFam" id="2.60.200.40:FF:000010">
    <property type="entry name" value="Sphingosine kinase 1"/>
    <property type="match status" value="1"/>
</dbReference>
<dbReference type="GO" id="GO:0005634">
    <property type="term" value="C:nucleus"/>
    <property type="evidence" value="ECO:0007669"/>
    <property type="project" value="UniProtKB-SubCell"/>
</dbReference>
<evidence type="ECO:0000256" key="17">
    <source>
        <dbReference type="ARBA" id="ARBA00023136"/>
    </source>
</evidence>
<keyword evidence="9" id="KW-0808">Transferase</keyword>
<keyword evidence="30" id="KW-1185">Reference proteome</keyword>
<evidence type="ECO:0000256" key="6">
    <source>
        <dbReference type="ARBA" id="ARBA00022475"/>
    </source>
</evidence>
<evidence type="ECO:0000256" key="1">
    <source>
        <dbReference type="ARBA" id="ARBA00001946"/>
    </source>
</evidence>
<evidence type="ECO:0000256" key="19">
    <source>
        <dbReference type="ARBA" id="ARBA00034103"/>
    </source>
</evidence>
<evidence type="ECO:0000256" key="20">
    <source>
        <dbReference type="ARBA" id="ARBA00044037"/>
    </source>
</evidence>
<dbReference type="GO" id="GO:0046512">
    <property type="term" value="P:sphingosine biosynthetic process"/>
    <property type="evidence" value="ECO:0007669"/>
    <property type="project" value="TreeGrafter"/>
</dbReference>
<evidence type="ECO:0000256" key="16">
    <source>
        <dbReference type="ARBA" id="ARBA00023098"/>
    </source>
</evidence>
<dbReference type="GO" id="GO:0051049">
    <property type="term" value="P:regulation of transport"/>
    <property type="evidence" value="ECO:0007669"/>
    <property type="project" value="UniProtKB-ARBA"/>
</dbReference>
<name>A0A667IHR1_LYNCA</name>
<reference evidence="29" key="1">
    <citation type="submission" date="2025-08" db="UniProtKB">
        <authorList>
            <consortium name="Ensembl"/>
        </authorList>
    </citation>
    <scope>IDENTIFICATION</scope>
</reference>
<keyword evidence="16" id="KW-0443">Lipid metabolism</keyword>
<comment type="subcellular location">
    <subcellularLocation>
        <location evidence="3">Cell membrane</location>
    </subcellularLocation>
    <subcellularLocation>
        <location evidence="5">Cytoplasm</location>
    </subcellularLocation>
    <subcellularLocation>
        <location evidence="4">Endosome membrane</location>
        <topology evidence="4">Peripheral membrane protein</topology>
    </subcellularLocation>
    <subcellularLocation>
        <location evidence="2">Nucleus</location>
    </subcellularLocation>
    <subcellularLocation>
        <location evidence="19">Synapse</location>
    </subcellularLocation>
</comment>
<dbReference type="PANTHER" id="PTHR12358">
    <property type="entry name" value="SPHINGOSINE KINASE"/>
    <property type="match status" value="1"/>
</dbReference>
<dbReference type="InterPro" id="IPR050187">
    <property type="entry name" value="Lipid_Phosphate_FormReg"/>
</dbReference>
<proteinExistence type="predicted"/>
<evidence type="ECO:0000256" key="11">
    <source>
        <dbReference type="ARBA" id="ARBA00022753"/>
    </source>
</evidence>
<dbReference type="PROSITE" id="PS50146">
    <property type="entry name" value="DAGK"/>
    <property type="match status" value="1"/>
</dbReference>
<reference evidence="29" key="2">
    <citation type="submission" date="2025-09" db="UniProtKB">
        <authorList>
            <consortium name="Ensembl"/>
        </authorList>
    </citation>
    <scope>IDENTIFICATION</scope>
</reference>
<dbReference type="Pfam" id="PF00781">
    <property type="entry name" value="DAGK_cat"/>
    <property type="match status" value="1"/>
</dbReference>
<keyword evidence="6" id="KW-1003">Cell membrane</keyword>
<dbReference type="EC" id="2.7.1.91" evidence="20"/>
<dbReference type="Gene3D" id="3.40.50.10330">
    <property type="entry name" value="Probable inorganic polyphosphate/atp-NAD kinase, domain 1"/>
    <property type="match status" value="1"/>
</dbReference>
<keyword evidence="10" id="KW-0547">Nucleotide-binding</keyword>
<evidence type="ECO:0000256" key="27">
    <source>
        <dbReference type="SAM" id="MobiDB-lite"/>
    </source>
</evidence>
<evidence type="ECO:0000256" key="8">
    <source>
        <dbReference type="ARBA" id="ARBA00022553"/>
    </source>
</evidence>
<dbReference type="SMART" id="SM00046">
    <property type="entry name" value="DAGKc"/>
    <property type="match status" value="1"/>
</dbReference>
<keyword evidence="14" id="KW-0112">Calmodulin-binding</keyword>
<accession>A0A667IHR1</accession>
<keyword evidence="12" id="KW-0418">Kinase</keyword>
<dbReference type="InterPro" id="IPR001206">
    <property type="entry name" value="Diacylglycerol_kinase_cat_dom"/>
</dbReference>
<keyword evidence="17" id="KW-0472">Membrane</keyword>
<feature type="compositionally biased region" description="Low complexity" evidence="27">
    <location>
        <begin position="76"/>
        <end position="91"/>
    </location>
</feature>
<dbReference type="Ensembl" id="ENSLCNT00005026015.1">
    <property type="protein sequence ID" value="ENSLCNP00005023292.1"/>
    <property type="gene ID" value="ENSLCNG00005015148.1"/>
</dbReference>
<dbReference type="GO" id="GO:0005524">
    <property type="term" value="F:ATP binding"/>
    <property type="evidence" value="ECO:0007669"/>
    <property type="project" value="UniProtKB-KW"/>
</dbReference>
<keyword evidence="13" id="KW-0067">ATP-binding</keyword>
<evidence type="ECO:0000256" key="5">
    <source>
        <dbReference type="ARBA" id="ARBA00004496"/>
    </source>
</evidence>
<evidence type="ECO:0000256" key="12">
    <source>
        <dbReference type="ARBA" id="ARBA00022777"/>
    </source>
</evidence>
<dbReference type="PANTHER" id="PTHR12358:SF47">
    <property type="entry name" value="SPHINGOSINE KINASE 1"/>
    <property type="match status" value="1"/>
</dbReference>
<comment type="function">
    <text evidence="23">Has serine acetyltransferase activity on PTGS2/COX2 in an acetyl-CoA dependent manner. The acetyltransferase activity increases in presence of the kinase substrate, sphingosine. During neuroinflammation, through PTGS2 acetylation, promotes neuronal secretion of specialized preresolving mediators (SPMs), especially 15-R-lipoxin A4, which results in an increase of phagocytic microglia.</text>
</comment>
<evidence type="ECO:0000313" key="29">
    <source>
        <dbReference type="Ensembl" id="ENSLCNP00005023292.1"/>
    </source>
</evidence>
<dbReference type="GO" id="GO:0098793">
    <property type="term" value="C:presynapse"/>
    <property type="evidence" value="ECO:0007669"/>
    <property type="project" value="UniProtKB-ARBA"/>
</dbReference>
<dbReference type="GO" id="GO:0080090">
    <property type="term" value="P:regulation of primary metabolic process"/>
    <property type="evidence" value="ECO:0007669"/>
    <property type="project" value="UniProtKB-ARBA"/>
</dbReference>
<evidence type="ECO:0000256" key="21">
    <source>
        <dbReference type="ARBA" id="ARBA00048662"/>
    </source>
</evidence>
<comment type="subunit">
    <text evidence="24">Interacts with ACY1. Binds to calmodulin. Interacts with SPHKAP. Interacts with CIB1, the interaction occurs in a calcium-dependent manner. Interacts with TRAF2. Interacts with EEF1A1; the interaction enhances SPHK1 kinase activity.</text>
</comment>
<evidence type="ECO:0000256" key="25">
    <source>
        <dbReference type="ARBA" id="ARBA00073892"/>
    </source>
</evidence>
<feature type="domain" description="DAGKc" evidence="28">
    <location>
        <begin position="236"/>
        <end position="383"/>
    </location>
</feature>
<keyword evidence="18" id="KW-0539">Nucleus</keyword>
<comment type="cofactor">
    <cofactor evidence="1">
        <name>Mg(2+)</name>
        <dbReference type="ChEBI" id="CHEBI:18420"/>
    </cofactor>
</comment>
<evidence type="ECO:0000256" key="14">
    <source>
        <dbReference type="ARBA" id="ARBA00022860"/>
    </source>
</evidence>
<keyword evidence="7" id="KW-0963">Cytoplasm</keyword>
<evidence type="ECO:0000256" key="13">
    <source>
        <dbReference type="ARBA" id="ARBA00022840"/>
    </source>
</evidence>
<evidence type="ECO:0000256" key="9">
    <source>
        <dbReference type="ARBA" id="ARBA00022679"/>
    </source>
</evidence>
<sequence length="611" mass="65465">MPESAAPRARPEDLAGRCPSLGAARDSASAVSSPSDPAAAGDDAGTSAAPTPGGKGEPLSPHRVARLGGTDKELKAGAAAAGSPPTALGTPWQREPRDEVMDPGLWGPGGVGEGLRVGGPSALARKNGQSQLGKKRRGWLGDSRNTFPDEARSWRGLSQEPGWQGHRAPSRSWSSPPGRPLPLAGICWISYRGEFIRPHVSTPSTPFVIRGPLVAGWGRGLLGFVFTAGGGGSLLPERCRVLVLLNPRGGKGKALQLFWSHVQPLLAQAGISFTLMLTERRNHARELVQGLELGRWDALVVMSGDGLMYEVVNGLMERPDWETAIRKPLCSLPAGSGNALAASLNHYAGYEQVTNEDLLTNCTLLLCRRLLEPMNLLSLQTASGLRLFSVLSLSWGFIADVDLESEKFRRLGELRFTLGTFLRLAALRVYRGRLAYLPAGRGVPGVPASPAVDRQDQQGPTDAHLVPLEEPVPAHWTVVPEQDFVLVLALLHSHLGSEMFAAPMGRSAAGTMHLFYVRAGVSRATLLRLFLAMEKGRHLEQACPYLVYAPVVAFRLEPKDGKGVFAADGELLVSEAVQGQVHADYIWMVSGCVEPPPGQKPRRGSPPEKPL</sequence>
<evidence type="ECO:0000256" key="18">
    <source>
        <dbReference type="ARBA" id="ARBA00023242"/>
    </source>
</evidence>
<evidence type="ECO:0000256" key="24">
    <source>
        <dbReference type="ARBA" id="ARBA00063565"/>
    </source>
</evidence>
<comment type="catalytic activity">
    <reaction evidence="22">
        <text>a sphingoid base + ATP = a sphingoid 1-phosphate + ADP + H(+)</text>
        <dbReference type="Rhea" id="RHEA:51496"/>
        <dbReference type="ChEBI" id="CHEBI:15378"/>
        <dbReference type="ChEBI" id="CHEBI:30616"/>
        <dbReference type="ChEBI" id="CHEBI:76941"/>
        <dbReference type="ChEBI" id="CHEBI:84410"/>
        <dbReference type="ChEBI" id="CHEBI:456216"/>
        <dbReference type="EC" id="2.7.1.91"/>
    </reaction>
    <physiologicalReaction direction="left-to-right" evidence="22">
        <dbReference type="Rhea" id="RHEA:51497"/>
    </physiologicalReaction>
</comment>
<keyword evidence="15" id="KW-0770">Synapse</keyword>
<dbReference type="GO" id="GO:0071363">
    <property type="term" value="P:cellular response to growth factor stimulus"/>
    <property type="evidence" value="ECO:0007669"/>
    <property type="project" value="UniProtKB-ARBA"/>
</dbReference>
<dbReference type="GO" id="GO:0051239">
    <property type="term" value="P:regulation of multicellular organismal process"/>
    <property type="evidence" value="ECO:0007669"/>
    <property type="project" value="UniProtKB-ARBA"/>
</dbReference>
<dbReference type="GO" id="GO:0043066">
    <property type="term" value="P:negative regulation of apoptotic process"/>
    <property type="evidence" value="ECO:0007669"/>
    <property type="project" value="UniProtKB-ARBA"/>
</dbReference>
<dbReference type="Gene3D" id="2.60.200.40">
    <property type="match status" value="1"/>
</dbReference>
<keyword evidence="11" id="KW-0967">Endosome</keyword>
<evidence type="ECO:0000256" key="26">
    <source>
        <dbReference type="ARBA" id="ARBA00078920"/>
    </source>
</evidence>
<dbReference type="Proteomes" id="UP000472241">
    <property type="component" value="Unplaced"/>
</dbReference>
<protein>
    <recommendedName>
        <fullName evidence="25">Sphingosine kinase 1</fullName>
        <ecNumber evidence="20">2.7.1.91</ecNumber>
    </recommendedName>
    <alternativeName>
        <fullName evidence="26">Acetyltransferase SPHK1</fullName>
    </alternativeName>
</protein>
<organism evidence="29 30">
    <name type="scientific">Lynx canadensis</name>
    <name type="common">Canada lynx</name>
    <name type="synonym">Felis canadensis</name>
    <dbReference type="NCBI Taxonomy" id="61383"/>
    <lineage>
        <taxon>Eukaryota</taxon>
        <taxon>Metazoa</taxon>
        <taxon>Chordata</taxon>
        <taxon>Craniata</taxon>
        <taxon>Vertebrata</taxon>
        <taxon>Euteleostomi</taxon>
        <taxon>Mammalia</taxon>
        <taxon>Eutheria</taxon>
        <taxon>Laurasiatheria</taxon>
        <taxon>Carnivora</taxon>
        <taxon>Feliformia</taxon>
        <taxon>Felidae</taxon>
        <taxon>Felinae</taxon>
        <taxon>Lynx</taxon>
    </lineage>
</organism>
<evidence type="ECO:0000256" key="15">
    <source>
        <dbReference type="ARBA" id="ARBA00023018"/>
    </source>
</evidence>
<evidence type="ECO:0000256" key="23">
    <source>
        <dbReference type="ARBA" id="ARBA00053667"/>
    </source>
</evidence>
<keyword evidence="8" id="KW-0597">Phosphoprotein</keyword>
<evidence type="ECO:0000256" key="7">
    <source>
        <dbReference type="ARBA" id="ARBA00022490"/>
    </source>
</evidence>
<dbReference type="SUPFAM" id="SSF111331">
    <property type="entry name" value="NAD kinase/diacylglycerol kinase-like"/>
    <property type="match status" value="1"/>
</dbReference>
<evidence type="ECO:0000256" key="22">
    <source>
        <dbReference type="ARBA" id="ARBA00050885"/>
    </source>
</evidence>
<dbReference type="InterPro" id="IPR016064">
    <property type="entry name" value="NAD/diacylglycerol_kinase_sf"/>
</dbReference>
<dbReference type="FunFam" id="3.40.50.10330:FF:000005">
    <property type="entry name" value="Sphingosine kinase 2"/>
    <property type="match status" value="1"/>
</dbReference>
<evidence type="ECO:0000256" key="3">
    <source>
        <dbReference type="ARBA" id="ARBA00004236"/>
    </source>
</evidence>
<dbReference type="GO" id="GO:0005886">
    <property type="term" value="C:plasma membrane"/>
    <property type="evidence" value="ECO:0007669"/>
    <property type="project" value="UniProtKB-SubCell"/>
</dbReference>
<dbReference type="AlphaFoldDB" id="A0A667IHR1"/>
<evidence type="ECO:0000256" key="2">
    <source>
        <dbReference type="ARBA" id="ARBA00004123"/>
    </source>
</evidence>
<comment type="catalytic activity">
    <reaction evidence="21">
        <text>L-seryl-[protein] + acetyl-CoA = O-acetyl-L-seryl-[protein] + CoA</text>
        <dbReference type="Rhea" id="RHEA:59392"/>
        <dbReference type="Rhea" id="RHEA-COMP:9863"/>
        <dbReference type="Rhea" id="RHEA-COMP:15352"/>
        <dbReference type="ChEBI" id="CHEBI:29999"/>
        <dbReference type="ChEBI" id="CHEBI:57287"/>
        <dbReference type="ChEBI" id="CHEBI:57288"/>
        <dbReference type="ChEBI" id="CHEBI:141128"/>
    </reaction>
    <physiologicalReaction direction="left-to-right" evidence="21">
        <dbReference type="Rhea" id="RHEA:59393"/>
    </physiologicalReaction>
</comment>
<evidence type="ECO:0000256" key="10">
    <source>
        <dbReference type="ARBA" id="ARBA00022741"/>
    </source>
</evidence>
<dbReference type="GO" id="GO:0008481">
    <property type="term" value="F:sphingosine kinase activity"/>
    <property type="evidence" value="ECO:0007669"/>
    <property type="project" value="UniProtKB-EC"/>
</dbReference>
<dbReference type="GO" id="GO:0010008">
    <property type="term" value="C:endosome membrane"/>
    <property type="evidence" value="ECO:0007669"/>
    <property type="project" value="UniProtKB-SubCell"/>
</dbReference>
<evidence type="ECO:0000259" key="28">
    <source>
        <dbReference type="PROSITE" id="PS50146"/>
    </source>
</evidence>
<dbReference type="GO" id="GO:0010468">
    <property type="term" value="P:regulation of gene expression"/>
    <property type="evidence" value="ECO:0007669"/>
    <property type="project" value="UniProtKB-ARBA"/>
</dbReference>
<dbReference type="GO" id="GO:0005516">
    <property type="term" value="F:calmodulin binding"/>
    <property type="evidence" value="ECO:0007669"/>
    <property type="project" value="UniProtKB-KW"/>
</dbReference>
<feature type="compositionally biased region" description="Low complexity" evidence="27">
    <location>
        <begin position="22"/>
        <end position="50"/>
    </location>
</feature>
<evidence type="ECO:0000313" key="30">
    <source>
        <dbReference type="Proteomes" id="UP000472241"/>
    </source>
</evidence>
<evidence type="ECO:0000256" key="4">
    <source>
        <dbReference type="ARBA" id="ARBA00004481"/>
    </source>
</evidence>